<dbReference type="EMBL" id="PKMF04000042">
    <property type="protein sequence ID" value="KAK7855824.1"/>
    <property type="molecule type" value="Genomic_DNA"/>
</dbReference>
<feature type="region of interest" description="Disordered" evidence="1">
    <location>
        <begin position="385"/>
        <end position="419"/>
    </location>
</feature>
<accession>A0AAW0LYF0</accession>
<proteinExistence type="predicted"/>
<evidence type="ECO:0000259" key="2">
    <source>
        <dbReference type="Pfam" id="PF24818"/>
    </source>
</evidence>
<sequence length="419" mass="47747">MELEQVFWLSSGGGGGGGGFSTSQFQGGYAFDHGLQISEATNNSDIQIQQPIKIIDLENDSNGETVTNNGRFDHLTITKTDSFYELMEAILRFEKKKTTNCIDETNHSEAQAEVRKVFKKLKALNDNDSNGETVTNKGCFDHLTITRTDSFYDLMEAILRFEKNTKCIDETDHSEAQAEVRKVSKKLKALNFRASLLKIGIWEEVAEQVDGLIVRCYFAKEKLAWEISRKQSLKKKIEIKWSDILAIRAKIMEDGTGVLEIELNRPPSFYEESTPIPRKHTIWNISSDFTGGQALNYRMHYLEFPPGVLEKYYKKLLESNELLMLSQNPFLSLSSPYFNCNFSGATMPQVHEAYQPAKRKREISSSTNYMYNGEHGMDNHDYLSSSSIHSQSRSWQPPHQVSYGNLMMHRPREGGNNSL</sequence>
<reference evidence="3 4" key="1">
    <citation type="journal article" date="2018" name="Sci. Data">
        <title>The draft genome sequence of cork oak.</title>
        <authorList>
            <person name="Ramos A.M."/>
            <person name="Usie A."/>
            <person name="Barbosa P."/>
            <person name="Barros P.M."/>
            <person name="Capote T."/>
            <person name="Chaves I."/>
            <person name="Simoes F."/>
            <person name="Abreu I."/>
            <person name="Carrasquinho I."/>
            <person name="Faro C."/>
            <person name="Guimaraes J.B."/>
            <person name="Mendonca D."/>
            <person name="Nobrega F."/>
            <person name="Rodrigues L."/>
            <person name="Saibo N.J.M."/>
            <person name="Varela M.C."/>
            <person name="Egas C."/>
            <person name="Matos J."/>
            <person name="Miguel C.M."/>
            <person name="Oliveira M.M."/>
            <person name="Ricardo C.P."/>
            <person name="Goncalves S."/>
        </authorList>
    </citation>
    <scope>NUCLEOTIDE SEQUENCE [LARGE SCALE GENOMIC DNA]</scope>
    <source>
        <strain evidence="4">cv. HL8</strain>
    </source>
</reference>
<comment type="caution">
    <text evidence="3">The sequence shown here is derived from an EMBL/GenBank/DDBJ whole genome shotgun (WGS) entry which is preliminary data.</text>
</comment>
<dbReference type="Proteomes" id="UP000237347">
    <property type="component" value="Unassembled WGS sequence"/>
</dbReference>
<name>A0AAW0LYF0_QUESU</name>
<dbReference type="PANTHER" id="PTHR33494:SF5">
    <property type="entry name" value="F10A16.6 PROTEIN"/>
    <property type="match status" value="1"/>
</dbReference>
<dbReference type="PANTHER" id="PTHR33494">
    <property type="entry name" value="OS02G0793800 PROTEIN"/>
    <property type="match status" value="1"/>
</dbReference>
<dbReference type="InterPro" id="IPR057939">
    <property type="entry name" value="TRF2_HOY1_PH"/>
</dbReference>
<feature type="domain" description="TRF2/HOY1 PH-like" evidence="2">
    <location>
        <begin position="191"/>
        <end position="310"/>
    </location>
</feature>
<evidence type="ECO:0000313" key="3">
    <source>
        <dbReference type="EMBL" id="KAK7855824.1"/>
    </source>
</evidence>
<evidence type="ECO:0000313" key="4">
    <source>
        <dbReference type="Proteomes" id="UP000237347"/>
    </source>
</evidence>
<feature type="compositionally biased region" description="Low complexity" evidence="1">
    <location>
        <begin position="385"/>
        <end position="394"/>
    </location>
</feature>
<evidence type="ECO:0000256" key="1">
    <source>
        <dbReference type="SAM" id="MobiDB-lite"/>
    </source>
</evidence>
<organism evidence="3 4">
    <name type="scientific">Quercus suber</name>
    <name type="common">Cork oak</name>
    <dbReference type="NCBI Taxonomy" id="58331"/>
    <lineage>
        <taxon>Eukaryota</taxon>
        <taxon>Viridiplantae</taxon>
        <taxon>Streptophyta</taxon>
        <taxon>Embryophyta</taxon>
        <taxon>Tracheophyta</taxon>
        <taxon>Spermatophyta</taxon>
        <taxon>Magnoliopsida</taxon>
        <taxon>eudicotyledons</taxon>
        <taxon>Gunneridae</taxon>
        <taxon>Pentapetalae</taxon>
        <taxon>rosids</taxon>
        <taxon>fabids</taxon>
        <taxon>Fagales</taxon>
        <taxon>Fagaceae</taxon>
        <taxon>Quercus</taxon>
    </lineage>
</organism>
<protein>
    <recommendedName>
        <fullName evidence="2">TRF2/HOY1 PH-like domain-containing protein</fullName>
    </recommendedName>
</protein>
<dbReference type="AlphaFoldDB" id="A0AAW0LYF0"/>
<gene>
    <name evidence="3" type="ORF">CFP56_026451</name>
</gene>
<keyword evidence="4" id="KW-1185">Reference proteome</keyword>
<dbReference type="Pfam" id="PF24818">
    <property type="entry name" value="PH_TRF2_HOY1"/>
    <property type="match status" value="1"/>
</dbReference>